<evidence type="ECO:0000313" key="2">
    <source>
        <dbReference type="EMBL" id="GAH18742.1"/>
    </source>
</evidence>
<accession>X1DEW1</accession>
<proteinExistence type="predicted"/>
<feature type="non-terminal residue" evidence="2">
    <location>
        <position position="101"/>
    </location>
</feature>
<evidence type="ECO:0000256" key="1">
    <source>
        <dbReference type="ARBA" id="ARBA00022747"/>
    </source>
</evidence>
<comment type="caution">
    <text evidence="2">The sequence shown here is derived from an EMBL/GenBank/DDBJ whole genome shotgun (WGS) entry which is preliminary data.</text>
</comment>
<keyword evidence="1" id="KW-0680">Restriction system</keyword>
<reference evidence="2" key="1">
    <citation type="journal article" date="2014" name="Front. Microbiol.">
        <title>High frequency of phylogenetically diverse reductive dehalogenase-homologous genes in deep subseafloor sedimentary metagenomes.</title>
        <authorList>
            <person name="Kawai M."/>
            <person name="Futagami T."/>
            <person name="Toyoda A."/>
            <person name="Takaki Y."/>
            <person name="Nishi S."/>
            <person name="Hori S."/>
            <person name="Arai W."/>
            <person name="Tsubouchi T."/>
            <person name="Morono Y."/>
            <person name="Uchiyama I."/>
            <person name="Ito T."/>
            <person name="Fujiyama A."/>
            <person name="Inagaki F."/>
            <person name="Takami H."/>
        </authorList>
    </citation>
    <scope>NUCLEOTIDE SEQUENCE</scope>
    <source>
        <strain evidence="2">Expedition CK06-06</strain>
    </source>
</reference>
<dbReference type="EMBL" id="BARU01004158">
    <property type="protein sequence ID" value="GAH18742.1"/>
    <property type="molecule type" value="Genomic_DNA"/>
</dbReference>
<protein>
    <submittedName>
        <fullName evidence="2">Uncharacterized protein</fullName>
    </submittedName>
</protein>
<organism evidence="2">
    <name type="scientific">marine sediment metagenome</name>
    <dbReference type="NCBI Taxonomy" id="412755"/>
    <lineage>
        <taxon>unclassified sequences</taxon>
        <taxon>metagenomes</taxon>
        <taxon>ecological metagenomes</taxon>
    </lineage>
</organism>
<gene>
    <name evidence="2" type="ORF">S03H2_08522</name>
</gene>
<dbReference type="AlphaFoldDB" id="X1DEW1"/>
<dbReference type="InterPro" id="IPR027417">
    <property type="entry name" value="P-loop_NTPase"/>
</dbReference>
<name>X1DEW1_9ZZZZ</name>
<sequence>MAKLKLNEATMPTIDEEFDEITEDEEEYAREKLKSKWSRVAELAGDPDRLEEIANDLVEHFENRTDGIEGKALIVCMSREICVDLYNQIIEIRPKWHSEDD</sequence>
<dbReference type="PANTHER" id="PTHR30195:SF15">
    <property type="entry name" value="TYPE I RESTRICTION ENZYME HINDI ENDONUCLEASE SUBUNIT"/>
    <property type="match status" value="1"/>
</dbReference>
<dbReference type="GO" id="GO:0009307">
    <property type="term" value="P:DNA restriction-modification system"/>
    <property type="evidence" value="ECO:0007669"/>
    <property type="project" value="UniProtKB-KW"/>
</dbReference>
<dbReference type="PANTHER" id="PTHR30195">
    <property type="entry name" value="TYPE I SITE-SPECIFIC DEOXYRIBONUCLEASE PROTEIN SUBUNIT M AND R"/>
    <property type="match status" value="1"/>
</dbReference>
<dbReference type="Gene3D" id="3.40.50.300">
    <property type="entry name" value="P-loop containing nucleotide triphosphate hydrolases"/>
    <property type="match status" value="1"/>
</dbReference>
<dbReference type="InterPro" id="IPR051268">
    <property type="entry name" value="Type-I_R_enzyme_R_subunit"/>
</dbReference>